<proteinExistence type="predicted"/>
<evidence type="ECO:0000313" key="2">
    <source>
        <dbReference type="EMBL" id="CAK7214973.1"/>
    </source>
</evidence>
<feature type="region of interest" description="Disordered" evidence="1">
    <location>
        <begin position="262"/>
        <end position="304"/>
    </location>
</feature>
<keyword evidence="3" id="KW-1185">Reference proteome</keyword>
<sequence length="304" mass="33573">MSQPISQFFSEMMAERAWLLGQVNFLLPVAADARKKLGRIMLERYPLHVVTNDNKIPEALKNKAPSKSEPFNDIYSQAYFAVKARWNQWNIWEREWGVLPGTAWPSDFPYAEYERLKIGLFKAVDSDVQEDSVQGADDNGFPPRYLPEPELATNASDGPASSHNEGQDDILKTIFADTEKYLRTTIDDSVTDLGGLFGSGRPDFPTRVNEPDTITVGLFGNKTNLPAKDNKAGTHTDGLFGDVKTNLWTYVGPVDTIAGGFFGSKKNPQTQGGQKNTPARGLFGNGNDDVPKAGHQTFAKPTKN</sequence>
<feature type="compositionally biased region" description="Polar residues" evidence="1">
    <location>
        <begin position="266"/>
        <end position="277"/>
    </location>
</feature>
<feature type="compositionally biased region" description="Polar residues" evidence="1">
    <location>
        <begin position="153"/>
        <end position="164"/>
    </location>
</feature>
<feature type="region of interest" description="Disordered" evidence="1">
    <location>
        <begin position="131"/>
        <end position="168"/>
    </location>
</feature>
<dbReference type="Proteomes" id="UP001642405">
    <property type="component" value="Unassembled WGS sequence"/>
</dbReference>
<gene>
    <name evidence="2" type="ORF">SCUCBS95973_002318</name>
</gene>
<organism evidence="2 3">
    <name type="scientific">Sporothrix curviconia</name>
    <dbReference type="NCBI Taxonomy" id="1260050"/>
    <lineage>
        <taxon>Eukaryota</taxon>
        <taxon>Fungi</taxon>
        <taxon>Dikarya</taxon>
        <taxon>Ascomycota</taxon>
        <taxon>Pezizomycotina</taxon>
        <taxon>Sordariomycetes</taxon>
        <taxon>Sordariomycetidae</taxon>
        <taxon>Ophiostomatales</taxon>
        <taxon>Ophiostomataceae</taxon>
        <taxon>Sporothrix</taxon>
    </lineage>
</organism>
<evidence type="ECO:0000256" key="1">
    <source>
        <dbReference type="SAM" id="MobiDB-lite"/>
    </source>
</evidence>
<comment type="caution">
    <text evidence="2">The sequence shown here is derived from an EMBL/GenBank/DDBJ whole genome shotgun (WGS) entry which is preliminary data.</text>
</comment>
<evidence type="ECO:0000313" key="3">
    <source>
        <dbReference type="Proteomes" id="UP001642405"/>
    </source>
</evidence>
<accession>A0ABP0B618</accession>
<dbReference type="EMBL" id="CAWUHB010000009">
    <property type="protein sequence ID" value="CAK7214973.1"/>
    <property type="molecule type" value="Genomic_DNA"/>
</dbReference>
<reference evidence="2 3" key="1">
    <citation type="submission" date="2024-01" db="EMBL/GenBank/DDBJ databases">
        <authorList>
            <person name="Allen C."/>
            <person name="Tagirdzhanova G."/>
        </authorList>
    </citation>
    <scope>NUCLEOTIDE SEQUENCE [LARGE SCALE GENOMIC DNA]</scope>
</reference>
<protein>
    <submittedName>
        <fullName evidence="2">Uncharacterized protein</fullName>
    </submittedName>
</protein>
<name>A0ABP0B618_9PEZI</name>